<evidence type="ECO:0000313" key="1">
    <source>
        <dbReference type="EMBL" id="KAI0033328.1"/>
    </source>
</evidence>
<keyword evidence="2" id="KW-1185">Reference proteome</keyword>
<name>A0ACB8QN93_9AGAM</name>
<evidence type="ECO:0000313" key="2">
    <source>
        <dbReference type="Proteomes" id="UP000814128"/>
    </source>
</evidence>
<dbReference type="EMBL" id="MU273522">
    <property type="protein sequence ID" value="KAI0033328.1"/>
    <property type="molecule type" value="Genomic_DNA"/>
</dbReference>
<gene>
    <name evidence="1" type="ORF">K488DRAFT_47939</name>
</gene>
<proteinExistence type="predicted"/>
<comment type="caution">
    <text evidence="1">The sequence shown here is derived from an EMBL/GenBank/DDBJ whole genome shotgun (WGS) entry which is preliminary data.</text>
</comment>
<reference evidence="1" key="2">
    <citation type="journal article" date="2022" name="New Phytol.">
        <title>Evolutionary transition to the ectomycorrhizal habit in the genomes of a hyperdiverse lineage of mushroom-forming fungi.</title>
        <authorList>
            <person name="Looney B."/>
            <person name="Miyauchi S."/>
            <person name="Morin E."/>
            <person name="Drula E."/>
            <person name="Courty P.E."/>
            <person name="Kohler A."/>
            <person name="Kuo A."/>
            <person name="LaButti K."/>
            <person name="Pangilinan J."/>
            <person name="Lipzen A."/>
            <person name="Riley R."/>
            <person name="Andreopoulos W."/>
            <person name="He G."/>
            <person name="Johnson J."/>
            <person name="Nolan M."/>
            <person name="Tritt A."/>
            <person name="Barry K.W."/>
            <person name="Grigoriev I.V."/>
            <person name="Nagy L.G."/>
            <person name="Hibbett D."/>
            <person name="Henrissat B."/>
            <person name="Matheny P.B."/>
            <person name="Labbe J."/>
            <person name="Martin F.M."/>
        </authorList>
    </citation>
    <scope>NUCLEOTIDE SEQUENCE</scope>
    <source>
        <strain evidence="1">EC-137</strain>
    </source>
</reference>
<sequence>MSPMHKALVLHSKDAGKFVIEDRPTPTPGPGQLLIKIYATALNPVDLYVQSSGYIVDAYGFPAVPGCDGAGVVEALGEGVKGWAQGDRVLMQGHWVADRGTLQQYAISDAVRTTKIPDDMSFEEASTIPLALATSAVGLYHTISESGLDGPMGGIELTPPWEGGTGKYAGQPILILGGSSSVGQLAIQLAKLSGFSPIITTASKHNEAYCKAAGATHVIDYKDVPYADLPAAVTKITTEPFKVVYDAVTVDDSQTAGWTILAPGGDMVVTLPPKVGQRERSEANDGKRVAFTYGSIHLPMNAEFGARMHKALPGLLKDGAIKPNRVEVCGSDLSGAFAGLERLAGGVSGVKLVVRPHGI</sequence>
<accession>A0ACB8QN93</accession>
<organism evidence="1 2">
    <name type="scientific">Vararia minispora EC-137</name>
    <dbReference type="NCBI Taxonomy" id="1314806"/>
    <lineage>
        <taxon>Eukaryota</taxon>
        <taxon>Fungi</taxon>
        <taxon>Dikarya</taxon>
        <taxon>Basidiomycota</taxon>
        <taxon>Agaricomycotina</taxon>
        <taxon>Agaricomycetes</taxon>
        <taxon>Russulales</taxon>
        <taxon>Lachnocladiaceae</taxon>
        <taxon>Vararia</taxon>
    </lineage>
</organism>
<dbReference type="Proteomes" id="UP000814128">
    <property type="component" value="Unassembled WGS sequence"/>
</dbReference>
<reference evidence="1" key="1">
    <citation type="submission" date="2021-02" db="EMBL/GenBank/DDBJ databases">
        <authorList>
            <consortium name="DOE Joint Genome Institute"/>
            <person name="Ahrendt S."/>
            <person name="Looney B.P."/>
            <person name="Miyauchi S."/>
            <person name="Morin E."/>
            <person name="Drula E."/>
            <person name="Courty P.E."/>
            <person name="Chicoki N."/>
            <person name="Fauchery L."/>
            <person name="Kohler A."/>
            <person name="Kuo A."/>
            <person name="Labutti K."/>
            <person name="Pangilinan J."/>
            <person name="Lipzen A."/>
            <person name="Riley R."/>
            <person name="Andreopoulos W."/>
            <person name="He G."/>
            <person name="Johnson J."/>
            <person name="Barry K.W."/>
            <person name="Grigoriev I.V."/>
            <person name="Nagy L."/>
            <person name="Hibbett D."/>
            <person name="Henrissat B."/>
            <person name="Matheny P.B."/>
            <person name="Labbe J."/>
            <person name="Martin F."/>
        </authorList>
    </citation>
    <scope>NUCLEOTIDE SEQUENCE</scope>
    <source>
        <strain evidence="1">EC-137</strain>
    </source>
</reference>
<protein>
    <submittedName>
        <fullName evidence="1">GroES-like protein</fullName>
    </submittedName>
</protein>